<dbReference type="RefSeq" id="WP_137635259.1">
    <property type="nucleotide sequence ID" value="NZ_BJDL01000019.1"/>
</dbReference>
<evidence type="ECO:0000313" key="1">
    <source>
        <dbReference type="EMBL" id="MFD1419504.1"/>
    </source>
</evidence>
<gene>
    <name evidence="1" type="ORF">ACFQ5L_00840</name>
</gene>
<dbReference type="Proteomes" id="UP001597188">
    <property type="component" value="Unassembled WGS sequence"/>
</dbReference>
<name>A0ABW4BZS2_9LACO</name>
<evidence type="ECO:0000313" key="2">
    <source>
        <dbReference type="Proteomes" id="UP001597188"/>
    </source>
</evidence>
<reference evidence="2" key="1">
    <citation type="journal article" date="2019" name="Int. J. Syst. Evol. Microbiol.">
        <title>The Global Catalogue of Microorganisms (GCM) 10K type strain sequencing project: providing services to taxonomists for standard genome sequencing and annotation.</title>
        <authorList>
            <consortium name="The Broad Institute Genomics Platform"/>
            <consortium name="The Broad Institute Genome Sequencing Center for Infectious Disease"/>
            <person name="Wu L."/>
            <person name="Ma J."/>
        </authorList>
    </citation>
    <scope>NUCLEOTIDE SEQUENCE [LARGE SCALE GENOMIC DNA]</scope>
    <source>
        <strain evidence="2">CCM 8931</strain>
    </source>
</reference>
<accession>A0ABW4BZS2</accession>
<dbReference type="EMBL" id="JBHTOJ010000002">
    <property type="protein sequence ID" value="MFD1419504.1"/>
    <property type="molecule type" value="Genomic_DNA"/>
</dbReference>
<keyword evidence="2" id="KW-1185">Reference proteome</keyword>
<comment type="caution">
    <text evidence="1">The sequence shown here is derived from an EMBL/GenBank/DDBJ whole genome shotgun (WGS) entry which is preliminary data.</text>
</comment>
<evidence type="ECO:0008006" key="3">
    <source>
        <dbReference type="Google" id="ProtNLM"/>
    </source>
</evidence>
<organism evidence="1 2">
    <name type="scientific">Lactiplantibacillus songbeiensis</name>
    <dbReference type="NCBI Taxonomy" id="2559920"/>
    <lineage>
        <taxon>Bacteria</taxon>
        <taxon>Bacillati</taxon>
        <taxon>Bacillota</taxon>
        <taxon>Bacilli</taxon>
        <taxon>Lactobacillales</taxon>
        <taxon>Lactobacillaceae</taxon>
        <taxon>Lactiplantibacillus</taxon>
    </lineage>
</organism>
<sequence length="225" mass="24847">MKRLVSLLGVTTAIASGAVVLGLGMNTPVTAQAAVKTHKITALPKTFRGHWYTTGGKMFNKKVSGKKFGRSKYRKSKDKNSMSATSEQYFTPYKVSGAGTHKNTIYLLNGEGINTIRRTTIKGKAVLISYNEQQHGTGFTIYTKSKKSSLQRNIGGSNPFGMAVTSRKTAKENRTFYNKINPKVKKYFGKAVVKEHASGGKTGMFKGININSYSAYYFWERVVNN</sequence>
<proteinExistence type="predicted"/>
<protein>
    <recommendedName>
        <fullName evidence="3">Extracellular protein</fullName>
    </recommendedName>
</protein>